<dbReference type="EMBL" id="AP014545">
    <property type="protein sequence ID" value="BBB24845.1"/>
    <property type="molecule type" value="Genomic_DNA"/>
</dbReference>
<keyword evidence="6" id="KW-1185">Reference proteome</keyword>
<keyword evidence="1" id="KW-0862">Zinc</keyword>
<dbReference type="GO" id="GO:0006145">
    <property type="term" value="P:purine nucleobase catabolic process"/>
    <property type="evidence" value="ECO:0007669"/>
    <property type="project" value="TreeGrafter"/>
</dbReference>
<evidence type="ECO:0000313" key="5">
    <source>
        <dbReference type="EMBL" id="BBB24845.1"/>
    </source>
</evidence>
<dbReference type="GO" id="GO:0006221">
    <property type="term" value="P:pyrimidine nucleotide biosynthetic process"/>
    <property type="evidence" value="ECO:0007669"/>
    <property type="project" value="UniProtKB-KW"/>
</dbReference>
<evidence type="ECO:0000259" key="4">
    <source>
        <dbReference type="Pfam" id="PF12890"/>
    </source>
</evidence>
<reference evidence="5 6" key="1">
    <citation type="journal article" date="2008" name="Int. J. Syst. Evol. Microbiol.">
        <title>Amphritea japonica sp. nov. and Amphritea balenae sp. nov., isolated from the sediment adjacent to sperm whale carcasses off Kagoshima, Japan.</title>
        <authorList>
            <person name="Miyazaki M."/>
            <person name="Nogi Y."/>
            <person name="Fujiwara Y."/>
            <person name="Kawato M."/>
            <person name="Nagahama T."/>
            <person name="Kubokawa K."/>
            <person name="Horikoshi K."/>
        </authorList>
    </citation>
    <scope>NUCLEOTIDE SEQUENCE [LARGE SCALE GENOMIC DNA]</scope>
    <source>
        <strain evidence="5 6">ATCC BAA-1530</strain>
    </source>
</reference>
<dbReference type="GO" id="GO:0046872">
    <property type="term" value="F:metal ion binding"/>
    <property type="evidence" value="ECO:0007669"/>
    <property type="project" value="InterPro"/>
</dbReference>
<dbReference type="OrthoDB" id="5687299at2"/>
<protein>
    <submittedName>
        <fullName evidence="5">Dihydroorotase</fullName>
        <ecNumber evidence="5">3.5.2.3</ecNumber>
    </submittedName>
</protein>
<dbReference type="InterPro" id="IPR032466">
    <property type="entry name" value="Metal_Hydrolase"/>
</dbReference>
<dbReference type="KEGG" id="ajp:AMJAP_0246"/>
<dbReference type="GO" id="GO:0005737">
    <property type="term" value="C:cytoplasm"/>
    <property type="evidence" value="ECO:0007669"/>
    <property type="project" value="TreeGrafter"/>
</dbReference>
<sequence length="427" mass="45601">MTTNIAIRNGRVIDPANKLDTITDLFISAGKITAIGQAPDGFSADQEIDATNLIVSPGLIDLCAHLREPGYTRKGNIASETAAAAAGGITTLCMPPITQPIADNTAVIDLIEDLAKQAGNARVLPMGALTQGLKGEQLSPMYALSKAGCIGFTNVREPIRSALTLARCLEYAATHELLVIFQPQDAELAAGGTMHDDTTCTRLGLSGIPESAETIEVARCLLLIEQTGVKAHFGQLSCERSVKMVIDARARGLQVTADIAIQNLLLTDENVSGFDPNFHLIPPLRSQLDRAGLRQALLTDGFQAICSDHQPHELAAKQAPFAATEPGMTGLETLLSLSLMLVQQELITLPQMIEKLTSGPAQVLGLDLGTLTPGSLADICIFDPEQSWSLTEENHRSAGSNTPFINYPLTGQVRFTLLEGQLVFQHH</sequence>
<dbReference type="Gene3D" id="3.20.20.140">
    <property type="entry name" value="Metal-dependent hydrolases"/>
    <property type="match status" value="1"/>
</dbReference>
<evidence type="ECO:0000259" key="3">
    <source>
        <dbReference type="Pfam" id="PF07969"/>
    </source>
</evidence>
<feature type="domain" description="Dihydroorotase catalytic" evidence="4">
    <location>
        <begin position="54"/>
        <end position="237"/>
    </location>
</feature>
<dbReference type="Pfam" id="PF07969">
    <property type="entry name" value="Amidohydro_3"/>
    <property type="match status" value="1"/>
</dbReference>
<dbReference type="PANTHER" id="PTHR43668:SF2">
    <property type="entry name" value="ALLANTOINASE"/>
    <property type="match status" value="1"/>
</dbReference>
<dbReference type="GO" id="GO:0004038">
    <property type="term" value="F:allantoinase activity"/>
    <property type="evidence" value="ECO:0007669"/>
    <property type="project" value="TreeGrafter"/>
</dbReference>
<dbReference type="Proteomes" id="UP000595663">
    <property type="component" value="Chromosome"/>
</dbReference>
<evidence type="ECO:0000256" key="1">
    <source>
        <dbReference type="ARBA" id="ARBA00022833"/>
    </source>
</evidence>
<dbReference type="EC" id="3.5.2.3" evidence="5"/>
<accession>A0A7R6PI22</accession>
<proteinExistence type="predicted"/>
<dbReference type="AlphaFoldDB" id="A0A7R6PI22"/>
<dbReference type="Gene3D" id="2.30.40.10">
    <property type="entry name" value="Urease, subunit C, domain 1"/>
    <property type="match status" value="1"/>
</dbReference>
<keyword evidence="2" id="KW-0665">Pyrimidine biosynthesis</keyword>
<dbReference type="GO" id="GO:0004151">
    <property type="term" value="F:dihydroorotase activity"/>
    <property type="evidence" value="ECO:0007669"/>
    <property type="project" value="UniProtKB-EC"/>
</dbReference>
<feature type="domain" description="Amidohydrolase 3" evidence="3">
    <location>
        <begin position="249"/>
        <end position="424"/>
    </location>
</feature>
<gene>
    <name evidence="5" type="ORF">AMJAP_0246</name>
</gene>
<dbReference type="InterPro" id="IPR011059">
    <property type="entry name" value="Metal-dep_hydrolase_composite"/>
</dbReference>
<dbReference type="InterPro" id="IPR013108">
    <property type="entry name" value="Amidohydro_3"/>
</dbReference>
<dbReference type="PANTHER" id="PTHR43668">
    <property type="entry name" value="ALLANTOINASE"/>
    <property type="match status" value="1"/>
</dbReference>
<dbReference type="SUPFAM" id="SSF51556">
    <property type="entry name" value="Metallo-dependent hydrolases"/>
    <property type="match status" value="1"/>
</dbReference>
<keyword evidence="5" id="KW-0378">Hydrolase</keyword>
<dbReference type="NCBIfam" id="NF005791">
    <property type="entry name" value="PRK07627.1"/>
    <property type="match status" value="1"/>
</dbReference>
<dbReference type="CDD" id="cd01317">
    <property type="entry name" value="DHOase_IIa"/>
    <property type="match status" value="1"/>
</dbReference>
<evidence type="ECO:0000256" key="2">
    <source>
        <dbReference type="ARBA" id="ARBA00022975"/>
    </source>
</evidence>
<dbReference type="InterPro" id="IPR004722">
    <property type="entry name" value="DHOase"/>
</dbReference>
<dbReference type="RefSeq" id="WP_019620983.1">
    <property type="nucleotide sequence ID" value="NZ_AP014545.1"/>
</dbReference>
<organism evidence="5 6">
    <name type="scientific">Amphritea japonica ATCC BAA-1530</name>
    <dbReference type="NCBI Taxonomy" id="1278309"/>
    <lineage>
        <taxon>Bacteria</taxon>
        <taxon>Pseudomonadati</taxon>
        <taxon>Pseudomonadota</taxon>
        <taxon>Gammaproteobacteria</taxon>
        <taxon>Oceanospirillales</taxon>
        <taxon>Oceanospirillaceae</taxon>
        <taxon>Amphritea</taxon>
    </lineage>
</organism>
<dbReference type="Pfam" id="PF12890">
    <property type="entry name" value="DHOase"/>
    <property type="match status" value="1"/>
</dbReference>
<dbReference type="SUPFAM" id="SSF51338">
    <property type="entry name" value="Composite domain of metallo-dependent hydrolases"/>
    <property type="match status" value="1"/>
</dbReference>
<evidence type="ECO:0000313" key="6">
    <source>
        <dbReference type="Proteomes" id="UP000595663"/>
    </source>
</evidence>
<dbReference type="InterPro" id="IPR024403">
    <property type="entry name" value="DHOase_cat"/>
</dbReference>
<dbReference type="InterPro" id="IPR050138">
    <property type="entry name" value="DHOase/Allantoinase_Hydrolase"/>
</dbReference>
<dbReference type="NCBIfam" id="TIGR00857">
    <property type="entry name" value="pyrC_multi"/>
    <property type="match status" value="1"/>
</dbReference>
<name>A0A7R6PI22_9GAMM</name>